<dbReference type="HOGENOM" id="CLU_000316_0_0_1"/>
<dbReference type="EC" id="2.7.11.1" evidence="3"/>
<dbReference type="Gene3D" id="3.30.1010.10">
    <property type="entry name" value="Phosphatidylinositol 3-kinase Catalytic Subunit, Chain A, domain 4"/>
    <property type="match status" value="1"/>
</dbReference>
<dbReference type="OrthoDB" id="10065496at2759"/>
<dbReference type="FunFam" id="3.30.1010.10:FF:000010">
    <property type="entry name" value="serine/threonine-protein kinase SMG1 isoform X1"/>
    <property type="match status" value="1"/>
</dbReference>
<evidence type="ECO:0000313" key="23">
    <source>
        <dbReference type="EnsemblMetazoa" id="CapteP205240"/>
    </source>
</evidence>
<feature type="domain" description="G-protein coupled receptors family 1 profile" evidence="18">
    <location>
        <begin position="2352"/>
        <end position="2594"/>
    </location>
</feature>
<evidence type="ECO:0000259" key="19">
    <source>
        <dbReference type="PROSITE" id="PS50290"/>
    </source>
</evidence>
<dbReference type="InterPro" id="IPR018936">
    <property type="entry name" value="PI3/4_kinase_CS"/>
</dbReference>
<dbReference type="InterPro" id="IPR039414">
    <property type="entry name" value="SMG1_PIKKc"/>
</dbReference>
<organism evidence="22">
    <name type="scientific">Capitella teleta</name>
    <name type="common">Polychaete worm</name>
    <dbReference type="NCBI Taxonomy" id="283909"/>
    <lineage>
        <taxon>Eukaryota</taxon>
        <taxon>Metazoa</taxon>
        <taxon>Spiralia</taxon>
        <taxon>Lophotrochozoa</taxon>
        <taxon>Annelida</taxon>
        <taxon>Polychaeta</taxon>
        <taxon>Sedentaria</taxon>
        <taxon>Scolecida</taxon>
        <taxon>Capitellidae</taxon>
        <taxon>Capitella</taxon>
    </lineage>
</organism>
<dbReference type="InterPro" id="IPR014009">
    <property type="entry name" value="PIK_FAT"/>
</dbReference>
<dbReference type="PANTHER" id="PTHR11139:SF71">
    <property type="entry name" value="SERINE_THREONINE-PROTEIN KINASE SMG1"/>
    <property type="match status" value="1"/>
</dbReference>
<keyword evidence="8" id="KW-0418">Kinase</keyword>
<dbReference type="InterPro" id="IPR000276">
    <property type="entry name" value="GPCR_Rhodpsn"/>
</dbReference>
<dbReference type="GO" id="GO:0000184">
    <property type="term" value="P:nuclear-transcribed mRNA catabolic process, nonsense-mediated decay"/>
    <property type="evidence" value="ECO:0007669"/>
    <property type="project" value="UniProtKB-KW"/>
</dbReference>
<evidence type="ECO:0000256" key="7">
    <source>
        <dbReference type="ARBA" id="ARBA00022741"/>
    </source>
</evidence>
<feature type="compositionally biased region" description="Basic and acidic residues" evidence="16">
    <location>
        <begin position="3888"/>
        <end position="3899"/>
    </location>
</feature>
<feature type="compositionally biased region" description="Polar residues" evidence="16">
    <location>
        <begin position="99"/>
        <end position="109"/>
    </location>
</feature>
<keyword evidence="10 17" id="KW-1133">Transmembrane helix</keyword>
<feature type="domain" description="FAT" evidence="20">
    <location>
        <begin position="1441"/>
        <end position="1789"/>
    </location>
</feature>
<dbReference type="STRING" id="283909.R7VDZ7"/>
<feature type="compositionally biased region" description="Basic and acidic residues" evidence="16">
    <location>
        <begin position="11"/>
        <end position="41"/>
    </location>
</feature>
<dbReference type="PROSITE" id="PS00916">
    <property type="entry name" value="PI3_4_KINASE_2"/>
    <property type="match status" value="1"/>
</dbReference>
<feature type="compositionally biased region" description="Basic and acidic residues" evidence="16">
    <location>
        <begin position="64"/>
        <end position="97"/>
    </location>
</feature>
<proteinExistence type="inferred from homology"/>
<keyword evidence="24" id="KW-1185">Reference proteome</keyword>
<dbReference type="GO" id="GO:0004674">
    <property type="term" value="F:protein serine/threonine kinase activity"/>
    <property type="evidence" value="ECO:0007669"/>
    <property type="project" value="UniProtKB-KW"/>
</dbReference>
<dbReference type="InterPro" id="IPR031559">
    <property type="entry name" value="SMG1"/>
</dbReference>
<dbReference type="SMART" id="SM00146">
    <property type="entry name" value="PI3Kc"/>
    <property type="match status" value="1"/>
</dbReference>
<evidence type="ECO:0000259" key="18">
    <source>
        <dbReference type="PROSITE" id="PS50262"/>
    </source>
</evidence>
<evidence type="ECO:0000256" key="8">
    <source>
        <dbReference type="ARBA" id="ARBA00022777"/>
    </source>
</evidence>
<evidence type="ECO:0000256" key="6">
    <source>
        <dbReference type="ARBA" id="ARBA00022692"/>
    </source>
</evidence>
<dbReference type="Proteomes" id="UP000014760">
    <property type="component" value="Unassembled WGS sequence"/>
</dbReference>
<evidence type="ECO:0000256" key="12">
    <source>
        <dbReference type="ARBA" id="ARBA00023161"/>
    </source>
</evidence>
<keyword evidence="4" id="KW-0723">Serine/threonine-protein kinase</keyword>
<evidence type="ECO:0000313" key="22">
    <source>
        <dbReference type="EMBL" id="ELU16777.1"/>
    </source>
</evidence>
<keyword evidence="9" id="KW-0067">ATP-binding</keyword>
<accession>R7VDZ7</accession>
<dbReference type="EMBL" id="KB292914">
    <property type="protein sequence ID" value="ELU16777.1"/>
    <property type="molecule type" value="Genomic_DNA"/>
</dbReference>
<evidence type="ECO:0000256" key="2">
    <source>
        <dbReference type="ARBA" id="ARBA00011031"/>
    </source>
</evidence>
<evidence type="ECO:0000256" key="15">
    <source>
        <dbReference type="SAM" id="Coils"/>
    </source>
</evidence>
<sequence length="4004" mass="447631">MTSRPQSAKLKKNDRETPPSDLRPESKSRDVREDRGFRGTQDRSPSSSSGRHEKPAKGRVGGGPRRDKEDGRPYKKEGLSERGDDGYRGKKNDDRRSTPNKSYKSSYETGGNREYVSSDRKYSDRGYGDDPRLCRLMKRVSRDEDREKRLNILQQLKEHFMYPENAKSFSKNPDGVLLTLCDIFYERTYKDVKREAAACLGVAGAAMGPQLPRFVDWLFTKLSTTTQEDVRVLMLTALHEMLQQDHNKKLIELAPMIMSQCQAILENADSSALLMIVVDIILQLARVHPNCLANQFTNTVDILVGWHIDCGHHDMVTTYISEALMSLHEFWVTDMTFALTLIGHFLEDIEAYAEDLMSGVTQDPSAEDEAPSPQVCVLKIAALLRVSVTVILSLQDYFTGSRGPPITYEFILQTLTRVVECVTNSSNAFIGWIVASLSNEHPFDVKPVLDLIRWQIEKPAHQFSPTHLVSLMQLIQKMIEAVNTQLPLEFLPAVLGPKSCIHQVVFSSNKQLLSEVTKVLIDPIFPRYILGDMETAINTLCEAASRKQSLYLITENPFVKTVYTEEQAEVIAMFNVNVLAEIGNAKSNVIAMWALSPTFFELFVRHLLAPEHGLVLMRHPAIHFAFLKGFFSHCTRHGHFVSTSSLINESKKSEMLSSMNASISGHFTEIVSLLSLTFSQSLIPHDSKMLCLAWCLEIIGALKSNLHVYSSEEFLSMVRSLVALAKQPHPIVACKTGECLRQFICNSELQNEEVLQSIANVCCIHLTNLNADVQKTYMDLMKFIPVNITLGYCGISPYIALFEDFFSLLDGMNPQRRMSLGRLRQHHMNSAPLGTFHSHNFKAIILRILGMHPFKRDDYAWLQRIYHSCQRLNTKDQNRHHANPSLGDSVSGLWFWAVWEAAQFCVMSKLRTPLGKPQETFTTIEASIKQLMLQLKKTDENKHRGEDSEIQVRVVVLVEFMDCLEKLLYNACEGTAQTIITPPKVVRIFFRTNRGTCQEWIARVRPALARIAFHCDHKGAAIRHSMAALKEMHDAGRLQDPEFDDMMMLAGQAACALKSTETIHGLQAWYRKLTNGRRLIWSKALALMASGKYEAALSEFQSLVRRISSTDGEEGNASEGSFSSPEGPEKPELGPSYGSPATLAFASNQVWQCYSELHSWKEAIKWNSNTQEWKSEMGDRAMQQAFEQQDYDIHYLKALASFESQDFDRTAECLELIPGASLGSVWSETPSPTIAWSPQQIAISIQKQFIRAVVLSQNEAGSFHYHNRDVVKDALAACQKTCEAVLKTGCLQWPFNLHTDILLCHQSATAATNIVTEADSKTWLPSWCLSMDTKQLQVGLPLHHLLLTQLQQLMAATVPSQMQAPPDFQTHISEMHLMTSRLARKKGNLELCEAILQQEVLHSQGSHSSFSPSPPLHEAVASITALNGIILPGHLLRIERQAAKLMNAQNVHSDAIEMLSSSVCRFLGLANWKAMQSECCELNSRSLLTLVHWCQADSKLLGHVIGQMNEDKSSVLAANLKQMVLWEEQLTGSDALSSGMHAGLSEADSLMKRLLHLATIQSPALPKAWLTLASFSYKWGRKAVDNAIHGDMELTPEESTQVVSLLPKGTSESETETVLSLLRQIHSARSEEEDISEQTLYDEGAESTRKQMLISCPTLLLSSEQSIEGLIDIWKQAVRRVYEHYRLSAQAYFTYLKLEAQPGCEDGHITATLRLLRLLVKHAWEVREVLETGLSSTPTAPWRGIIPQLFSRLSHPEPYVRQSVSELLCRVAQEAPHLVVYPAVIGSSSATNKKLHINAGLLNQYLSQDGESQKSEEGSVQPDVGMEEDRDKDEEEEEEEEENEEKKRNDALLLNCFSAIVDTLSNANPRMIAEIQMLVSELRRITLLWDELWLGTLNQQQSDITRRLQQLENEVRKVNSIAGLDAQQKTAIIKEKHSTVLKPTVYTMERLQAITSIAPETPHERWFQETYGTLINDALKRLKQPKNPSHPTASWNLFKQLHSSLQQRAQKRSSLMLEMSQLSSKLSAMTNTVIAMPGINDHLHQIVTISAIHNNIQILPTKTKPKKLQFLGSDGKKYPYLFKGLEDLHLDERIMQFLSIVNNMFSKDNSGSHALFRARHYSVTPLGARSGLIQWVEGATPLFSLYKRWQQREVLAAQNKMGQAATNTPINIPRPSDVYYGALNPALKDVGLSSSDSRKDWPFHVVRSVLEHLVQVTPSDLLARELWCCSASSSDWWSITQTYVRSTAVMSMIGYIIGLGDRHLDNVLVDLVTGEVVHIDYNVCFEKGKSLRVPEKVPFRMTPNIETALGVTGVEVTMSANSSLINEDVAVVVWHWMQLILCALFGLAALFGNIWLLVTSTRVKVPRMNAYCLLTNAGVIGVLSSAGIAFYCLQMAGLSAGYFGCTALLSLFVFILKASLFCNLTALVDRYVAVCYPVRHPHVWTLFRLRAALFSCWILAFGIAVVPMFMRPARYSGCYPERHLSSIYLGFLLLLFGFMAAASFLLQISLLCEIHRHRNGGSSRKFKLRHNPQISTHEAAVLIMTSFFFCLTWTPYAVVSLLHIMHVRSGASALAAEISAVLIALPAAATPLICVALLSPLRSVFCSASPPATAAEEEEKPAVVSGVAMRIPQTKDSMLNLYTTLSGRQIKIPCSFAAAFPPVEMLPSVHSLPTEVLHKPRSKRRLPRIPGKPPRRPVQRRRVDSPLWSLHSSSNGLSDASVDGSMHIKDHSSLARFPCELGPYEPGLFRLASEHVIRTLRRGKETLLTLLEAFVYDPLVDWTTGGEGGYTGAFYGGDVGNSLAQKLPSKRQMEQEISLSMFSIRVAEMKPAWLGNKEEMLLILPKLQSVVEELLNKGGKLQECQDLLAATSAQQEYLETAADDLDHALYSLQSRYEEYRIIQMSRGEVEKIISEKLHELSQWKESHQFASLSMRSGTLQKLCSDLNQKAPLLGPACFAPVKEFLQGAGQAQLVSQCDQVGVELSSMVHQRSTLALRCLEVLMNYVPIISQLPPSYINHDRTSQWKRMLEELISNFTTAKCENVVHEAQLMFGVQSEEKTNAVFALANRLQGVIADCSSQLMKIAERRSQDGADTSALEMHLQESTHALHIFISESGMSGALCILGVVVSALSSLTKRYLIMEEAASSASDRLVCLTSRDGDWFLDELCSMSGNVNHLLGLLQHSALTNVVSSSDTAVNINAMMSTHAVYLALQELNINFRSIILPETIKALQTGEASIVNLIDSLDGMVNLDLDSLLHQLEVKLRNAILGMRAPDQCEVTSALIADMRREFSLLVDVETDALNPGQMLLVGFTGLFSRLQVDFSAMLEATAQLQVPDLWKNIDVVKRARSIQMTAFNSRTLDILSDIFFLKQLRAIVEFFALCRQAVSSLQDPSSADFYEEEQLCQPIKVFIAEYTRKNVIGIPSQCLGNILCRYICILQVDVTAEVELRDIGVECKVSLDDLYKKAVDSCLKNGTFPTALFTQASPLIGSVDSAWRKLDLARRLDSSMNLMQGTLQRTQVQFTCYHWLHESLLNSSSSQSFSAVPSTRTSMVNDLSKRLQMLQAQEAALACTVDKHQQLEVSISQRLKWAAGAKPSLNQVAAQFEEILTANKAMLQRETDLCSEVASMCSAIVHLETLHCTGAETVAADNAFLAVINRCQEVCNLQENSTTTVSDLELRLMENQPLQPDERLDDWLQQMRTNTLKDIPLLESKIEGLNEEVEAAKTSVQTEVNAVRALLTTHHRLMSDIRSILKSLAKQEEQESLSSESSISDYVTEYKTFSENFTSLLRLVISKDLSQMTEARTELMELVSSLIGQIRRIYDDLVAYAPPLKTEHAQSDKTPNFANVVKKSEPTSEQASPRIAPITLKTDTESVPSQCKLSNTNKKSEKVTRDPRTGKAIQERNSYAVGVWRKVKMKLDGRDPDPLKRMAVAEQVEHVIQESTSIDNLCLLYEGWTPWGCCPEQDSSASLDPVPDGTYLILFRIPNHRSGKGDLVGSVRAI</sequence>
<evidence type="ECO:0000256" key="17">
    <source>
        <dbReference type="SAM" id="Phobius"/>
    </source>
</evidence>
<dbReference type="InterPro" id="IPR003152">
    <property type="entry name" value="FATC_dom"/>
</dbReference>
<feature type="domain" description="PI3K/PI4K catalytic" evidence="19">
    <location>
        <begin position="2052"/>
        <end position="2402"/>
    </location>
</feature>
<dbReference type="PROSITE" id="PS50262">
    <property type="entry name" value="G_PROTEIN_RECEP_F1_2"/>
    <property type="match status" value="1"/>
</dbReference>
<dbReference type="InterPro" id="IPR016024">
    <property type="entry name" value="ARM-type_fold"/>
</dbReference>
<keyword evidence="15" id="KW-0175">Coiled coil</keyword>
<feature type="compositionally biased region" description="Basic and acidic residues" evidence="16">
    <location>
        <begin position="116"/>
        <end position="128"/>
    </location>
</feature>
<dbReference type="EMBL" id="AMQN01004208">
    <property type="status" value="NOT_ANNOTATED_CDS"/>
    <property type="molecule type" value="Genomic_DNA"/>
</dbReference>
<evidence type="ECO:0000256" key="11">
    <source>
        <dbReference type="ARBA" id="ARBA00023136"/>
    </source>
</evidence>
<dbReference type="GO" id="GO:0004930">
    <property type="term" value="F:G protein-coupled receptor activity"/>
    <property type="evidence" value="ECO:0007669"/>
    <property type="project" value="InterPro"/>
</dbReference>
<feature type="transmembrane region" description="Helical" evidence="17">
    <location>
        <begin position="2535"/>
        <end position="2558"/>
    </location>
</feature>
<feature type="domain" description="FATC" evidence="21">
    <location>
        <begin position="3930"/>
        <end position="3962"/>
    </location>
</feature>
<dbReference type="Gene3D" id="1.10.1070.11">
    <property type="entry name" value="Phosphatidylinositol 3-/4-kinase, catalytic domain"/>
    <property type="match status" value="1"/>
</dbReference>
<keyword evidence="7" id="KW-0547">Nucleotide-binding</keyword>
<gene>
    <name evidence="22" type="ORF">CAPTEDRAFT_205240</name>
</gene>
<evidence type="ECO:0000256" key="9">
    <source>
        <dbReference type="ARBA" id="ARBA00022840"/>
    </source>
</evidence>
<dbReference type="GO" id="GO:0016020">
    <property type="term" value="C:membrane"/>
    <property type="evidence" value="ECO:0007669"/>
    <property type="project" value="UniProtKB-SubCell"/>
</dbReference>
<dbReference type="Pfam" id="PF15785">
    <property type="entry name" value="SMG1"/>
    <property type="match status" value="1"/>
</dbReference>
<reference evidence="23" key="3">
    <citation type="submission" date="2015-06" db="UniProtKB">
        <authorList>
            <consortium name="EnsemblMetazoa"/>
        </authorList>
    </citation>
    <scope>IDENTIFICATION</scope>
</reference>
<dbReference type="FunCoup" id="R7VDZ7">
    <property type="interactions" value="1332"/>
</dbReference>
<comment type="catalytic activity">
    <reaction evidence="13">
        <text>L-threonyl-[protein] + ATP = O-phospho-L-threonyl-[protein] + ADP + H(+)</text>
        <dbReference type="Rhea" id="RHEA:46608"/>
        <dbReference type="Rhea" id="RHEA-COMP:11060"/>
        <dbReference type="Rhea" id="RHEA-COMP:11605"/>
        <dbReference type="ChEBI" id="CHEBI:15378"/>
        <dbReference type="ChEBI" id="CHEBI:30013"/>
        <dbReference type="ChEBI" id="CHEBI:30616"/>
        <dbReference type="ChEBI" id="CHEBI:61977"/>
        <dbReference type="ChEBI" id="CHEBI:456216"/>
        <dbReference type="EC" id="2.7.11.1"/>
    </reaction>
</comment>
<evidence type="ECO:0000256" key="10">
    <source>
        <dbReference type="ARBA" id="ARBA00022989"/>
    </source>
</evidence>
<keyword evidence="11 17" id="KW-0472">Membrane</keyword>
<dbReference type="InterPro" id="IPR036940">
    <property type="entry name" value="PI3/4_kinase_cat_sf"/>
</dbReference>
<keyword evidence="5" id="KW-0808">Transferase</keyword>
<dbReference type="PROSITE" id="PS51190">
    <property type="entry name" value="FATC"/>
    <property type="match status" value="1"/>
</dbReference>
<evidence type="ECO:0000256" key="3">
    <source>
        <dbReference type="ARBA" id="ARBA00012513"/>
    </source>
</evidence>
<feature type="transmembrane region" description="Helical" evidence="17">
    <location>
        <begin position="2490"/>
        <end position="2514"/>
    </location>
</feature>
<dbReference type="PANTHER" id="PTHR11139">
    <property type="entry name" value="ATAXIA TELANGIECTASIA MUTATED ATM -RELATED"/>
    <property type="match status" value="1"/>
</dbReference>
<evidence type="ECO:0000256" key="13">
    <source>
        <dbReference type="ARBA" id="ARBA00047899"/>
    </source>
</evidence>
<dbReference type="SUPFAM" id="SSF56112">
    <property type="entry name" value="Protein kinase-like (PK-like)"/>
    <property type="match status" value="1"/>
</dbReference>
<dbReference type="GO" id="GO:0005634">
    <property type="term" value="C:nucleus"/>
    <property type="evidence" value="ECO:0007669"/>
    <property type="project" value="TreeGrafter"/>
</dbReference>
<evidence type="ECO:0000256" key="14">
    <source>
        <dbReference type="ARBA" id="ARBA00048679"/>
    </source>
</evidence>
<feature type="compositionally biased region" description="Acidic residues" evidence="16">
    <location>
        <begin position="1825"/>
        <end position="1843"/>
    </location>
</feature>
<dbReference type="InterPro" id="IPR017452">
    <property type="entry name" value="GPCR_Rhodpsn_7TM"/>
</dbReference>
<evidence type="ECO:0000259" key="20">
    <source>
        <dbReference type="PROSITE" id="PS51189"/>
    </source>
</evidence>
<feature type="compositionally biased region" description="Basic residues" evidence="16">
    <location>
        <begin position="2679"/>
        <end position="2700"/>
    </location>
</feature>
<dbReference type="SMART" id="SM01343">
    <property type="entry name" value="FATC"/>
    <property type="match status" value="1"/>
</dbReference>
<evidence type="ECO:0000256" key="5">
    <source>
        <dbReference type="ARBA" id="ARBA00022679"/>
    </source>
</evidence>
<dbReference type="GO" id="GO:0005524">
    <property type="term" value="F:ATP binding"/>
    <property type="evidence" value="ECO:0007669"/>
    <property type="project" value="UniProtKB-KW"/>
</dbReference>
<feature type="region of interest" description="Disordered" evidence="16">
    <location>
        <begin position="1"/>
        <end position="128"/>
    </location>
</feature>
<feature type="transmembrane region" description="Helical" evidence="17">
    <location>
        <begin position="2333"/>
        <end position="2358"/>
    </location>
</feature>
<dbReference type="CDD" id="cd00637">
    <property type="entry name" value="7tm_classA_rhodopsin-like"/>
    <property type="match status" value="1"/>
</dbReference>
<evidence type="ECO:0000313" key="24">
    <source>
        <dbReference type="Proteomes" id="UP000014760"/>
    </source>
</evidence>
<dbReference type="CDD" id="cd05170">
    <property type="entry name" value="PIKKc_SMG1"/>
    <property type="match status" value="1"/>
</dbReference>
<dbReference type="PROSITE" id="PS51189">
    <property type="entry name" value="FAT"/>
    <property type="match status" value="1"/>
</dbReference>
<evidence type="ECO:0000259" key="21">
    <source>
        <dbReference type="PROSITE" id="PS51190"/>
    </source>
</evidence>
<dbReference type="InterPro" id="IPR050517">
    <property type="entry name" value="DDR_Repair_Kinase"/>
</dbReference>
<feature type="compositionally biased region" description="Polar residues" evidence="16">
    <location>
        <begin position="3878"/>
        <end position="3887"/>
    </location>
</feature>
<feature type="transmembrane region" description="Helical" evidence="17">
    <location>
        <begin position="2449"/>
        <end position="2470"/>
    </location>
</feature>
<dbReference type="OMA" id="AFECHFT"/>
<feature type="region of interest" description="Disordered" evidence="16">
    <location>
        <begin position="1109"/>
        <end position="1138"/>
    </location>
</feature>
<comment type="catalytic activity">
    <reaction evidence="14">
        <text>L-seryl-[protein] + ATP = O-phospho-L-seryl-[protein] + ADP + H(+)</text>
        <dbReference type="Rhea" id="RHEA:17989"/>
        <dbReference type="Rhea" id="RHEA-COMP:9863"/>
        <dbReference type="Rhea" id="RHEA-COMP:11604"/>
        <dbReference type="ChEBI" id="CHEBI:15378"/>
        <dbReference type="ChEBI" id="CHEBI:29999"/>
        <dbReference type="ChEBI" id="CHEBI:30616"/>
        <dbReference type="ChEBI" id="CHEBI:83421"/>
        <dbReference type="ChEBI" id="CHEBI:456216"/>
        <dbReference type="EC" id="2.7.11.1"/>
    </reaction>
</comment>
<evidence type="ECO:0000256" key="4">
    <source>
        <dbReference type="ARBA" id="ARBA00022527"/>
    </source>
</evidence>
<dbReference type="Pfam" id="PF00454">
    <property type="entry name" value="PI3_PI4_kinase"/>
    <property type="match status" value="1"/>
</dbReference>
<feature type="transmembrane region" description="Helical" evidence="17">
    <location>
        <begin position="2370"/>
        <end position="2393"/>
    </location>
</feature>
<feature type="region of interest" description="Disordered" evidence="16">
    <location>
        <begin position="3878"/>
        <end position="3899"/>
    </location>
</feature>
<dbReference type="InterPro" id="IPR011009">
    <property type="entry name" value="Kinase-like_dom_sf"/>
</dbReference>
<reference evidence="24" key="1">
    <citation type="submission" date="2012-12" db="EMBL/GenBank/DDBJ databases">
        <authorList>
            <person name="Hellsten U."/>
            <person name="Grimwood J."/>
            <person name="Chapman J.A."/>
            <person name="Shapiro H."/>
            <person name="Aerts A."/>
            <person name="Otillar R.P."/>
            <person name="Terry A.Y."/>
            <person name="Boore J.L."/>
            <person name="Simakov O."/>
            <person name="Marletaz F."/>
            <person name="Cho S.-J."/>
            <person name="Edsinger-Gonzales E."/>
            <person name="Havlak P."/>
            <person name="Kuo D.-H."/>
            <person name="Larsson T."/>
            <person name="Lv J."/>
            <person name="Arendt D."/>
            <person name="Savage R."/>
            <person name="Osoegawa K."/>
            <person name="de Jong P."/>
            <person name="Lindberg D.R."/>
            <person name="Seaver E.C."/>
            <person name="Weisblat D.A."/>
            <person name="Putnam N.H."/>
            <person name="Grigoriev I.V."/>
            <person name="Rokhsar D.S."/>
        </authorList>
    </citation>
    <scope>NUCLEOTIDE SEQUENCE</scope>
    <source>
        <strain evidence="24">I ESC-2004</strain>
    </source>
</reference>
<dbReference type="PROSITE" id="PS50290">
    <property type="entry name" value="PI3_4_KINASE_3"/>
    <property type="match status" value="1"/>
</dbReference>
<dbReference type="Gene3D" id="1.20.1070.10">
    <property type="entry name" value="Rhodopsin 7-helix transmembrane proteins"/>
    <property type="match status" value="1"/>
</dbReference>
<dbReference type="SMART" id="SM01345">
    <property type="entry name" value="Rapamycin_bind"/>
    <property type="match status" value="1"/>
</dbReference>
<comment type="subcellular location">
    <subcellularLocation>
        <location evidence="1">Membrane</location>
    </subcellularLocation>
</comment>
<reference evidence="22 24" key="2">
    <citation type="journal article" date="2013" name="Nature">
        <title>Insights into bilaterian evolution from three spiralian genomes.</title>
        <authorList>
            <person name="Simakov O."/>
            <person name="Marletaz F."/>
            <person name="Cho S.J."/>
            <person name="Edsinger-Gonzales E."/>
            <person name="Havlak P."/>
            <person name="Hellsten U."/>
            <person name="Kuo D.H."/>
            <person name="Larsson T."/>
            <person name="Lv J."/>
            <person name="Arendt D."/>
            <person name="Savage R."/>
            <person name="Osoegawa K."/>
            <person name="de Jong P."/>
            <person name="Grimwood J."/>
            <person name="Chapman J.A."/>
            <person name="Shapiro H."/>
            <person name="Aerts A."/>
            <person name="Otillar R.P."/>
            <person name="Terry A.Y."/>
            <person name="Boore J.L."/>
            <person name="Grigoriev I.V."/>
            <person name="Lindberg D.R."/>
            <person name="Seaver E.C."/>
            <person name="Weisblat D.A."/>
            <person name="Putnam N.H."/>
            <person name="Rokhsar D.S."/>
        </authorList>
    </citation>
    <scope>NUCLEOTIDE SEQUENCE</scope>
    <source>
        <strain evidence="22 24">I ESC-2004</strain>
    </source>
</reference>
<dbReference type="Pfam" id="PF00001">
    <property type="entry name" value="7tm_1"/>
    <property type="match status" value="1"/>
</dbReference>
<feature type="region of interest" description="Disordered" evidence="16">
    <location>
        <begin position="2674"/>
        <end position="2705"/>
    </location>
</feature>
<dbReference type="InterPro" id="IPR000403">
    <property type="entry name" value="PI3/4_kinase_cat_dom"/>
</dbReference>
<dbReference type="EnsemblMetazoa" id="CapteT205240">
    <property type="protein sequence ID" value="CapteP205240"/>
    <property type="gene ID" value="CapteG205240"/>
</dbReference>
<protein>
    <recommendedName>
        <fullName evidence="3">non-specific serine/threonine protein kinase</fullName>
        <ecNumber evidence="3">2.7.11.1</ecNumber>
    </recommendedName>
</protein>
<keyword evidence="12" id="KW-0866">Nonsense-mediated mRNA decay</keyword>
<comment type="similarity">
    <text evidence="2">Belongs to the PI3/PI4-kinase family.</text>
</comment>
<dbReference type="SUPFAM" id="SSF48371">
    <property type="entry name" value="ARM repeat"/>
    <property type="match status" value="2"/>
</dbReference>
<evidence type="ECO:0000256" key="1">
    <source>
        <dbReference type="ARBA" id="ARBA00004370"/>
    </source>
</evidence>
<evidence type="ECO:0000256" key="16">
    <source>
        <dbReference type="SAM" id="MobiDB-lite"/>
    </source>
</evidence>
<dbReference type="SUPFAM" id="SSF81321">
    <property type="entry name" value="Family A G protein-coupled receptor-like"/>
    <property type="match status" value="1"/>
</dbReference>
<feature type="region of interest" description="Disordered" evidence="16">
    <location>
        <begin position="1808"/>
        <end position="1848"/>
    </location>
</feature>
<keyword evidence="6 17" id="KW-0812">Transmembrane</keyword>
<feature type="coiled-coil region" evidence="15">
    <location>
        <begin position="1894"/>
        <end position="1921"/>
    </location>
</feature>
<feature type="transmembrane region" description="Helical" evidence="17">
    <location>
        <begin position="2399"/>
        <end position="2428"/>
    </location>
</feature>
<dbReference type="Pfam" id="PF02260">
    <property type="entry name" value="FATC"/>
    <property type="match status" value="1"/>
</dbReference>
<name>R7VDZ7_CAPTE</name>